<dbReference type="SUPFAM" id="SSF52540">
    <property type="entry name" value="P-loop containing nucleoside triphosphate hydrolases"/>
    <property type="match status" value="1"/>
</dbReference>
<keyword evidence="6" id="KW-1185">Reference proteome</keyword>
<dbReference type="SUPFAM" id="SSF46894">
    <property type="entry name" value="C-terminal effector domain of the bipartite response regulators"/>
    <property type="match status" value="1"/>
</dbReference>
<reference evidence="5 6" key="1">
    <citation type="submission" date="2020-08" db="EMBL/GenBank/DDBJ databases">
        <title>Genome sequence of Nocardioides mesophilus KACC 16243T.</title>
        <authorList>
            <person name="Hyun D.-W."/>
            <person name="Bae J.-W."/>
        </authorList>
    </citation>
    <scope>NUCLEOTIDE SEQUENCE [LARGE SCALE GENOMIC DNA]</scope>
    <source>
        <strain evidence="5 6">KACC 16243</strain>
    </source>
</reference>
<dbReference type="GO" id="GO:0006355">
    <property type="term" value="P:regulation of DNA-templated transcription"/>
    <property type="evidence" value="ECO:0007669"/>
    <property type="project" value="InterPro"/>
</dbReference>
<organism evidence="5 6">
    <name type="scientific">Nocardioides mesophilus</name>
    <dbReference type="NCBI Taxonomy" id="433659"/>
    <lineage>
        <taxon>Bacteria</taxon>
        <taxon>Bacillati</taxon>
        <taxon>Actinomycetota</taxon>
        <taxon>Actinomycetes</taxon>
        <taxon>Propionibacteriales</taxon>
        <taxon>Nocardioidaceae</taxon>
        <taxon>Nocardioides</taxon>
    </lineage>
</organism>
<dbReference type="Pfam" id="PF13191">
    <property type="entry name" value="AAA_16"/>
    <property type="match status" value="1"/>
</dbReference>
<feature type="region of interest" description="Disordered" evidence="3">
    <location>
        <begin position="692"/>
        <end position="717"/>
    </location>
</feature>
<evidence type="ECO:0000256" key="2">
    <source>
        <dbReference type="ARBA" id="ARBA00022840"/>
    </source>
</evidence>
<dbReference type="SUPFAM" id="SSF48452">
    <property type="entry name" value="TPR-like"/>
    <property type="match status" value="1"/>
</dbReference>
<dbReference type="InterPro" id="IPR041664">
    <property type="entry name" value="AAA_16"/>
</dbReference>
<dbReference type="Gene3D" id="3.40.50.300">
    <property type="entry name" value="P-loop containing nucleotide triphosphate hydrolases"/>
    <property type="match status" value="1"/>
</dbReference>
<dbReference type="InterPro" id="IPR027417">
    <property type="entry name" value="P-loop_NTPase"/>
</dbReference>
<evidence type="ECO:0000313" key="6">
    <source>
        <dbReference type="Proteomes" id="UP000515947"/>
    </source>
</evidence>
<dbReference type="GO" id="GO:0003677">
    <property type="term" value="F:DNA binding"/>
    <property type="evidence" value="ECO:0007669"/>
    <property type="project" value="InterPro"/>
</dbReference>
<dbReference type="PANTHER" id="PTHR16305">
    <property type="entry name" value="TESTICULAR SOLUBLE ADENYLYL CYCLASE"/>
    <property type="match status" value="1"/>
</dbReference>
<dbReference type="Gene3D" id="1.10.10.10">
    <property type="entry name" value="Winged helix-like DNA-binding domain superfamily/Winged helix DNA-binding domain"/>
    <property type="match status" value="1"/>
</dbReference>
<evidence type="ECO:0000256" key="1">
    <source>
        <dbReference type="ARBA" id="ARBA00022741"/>
    </source>
</evidence>
<dbReference type="PROSITE" id="PS50043">
    <property type="entry name" value="HTH_LUXR_2"/>
    <property type="match status" value="1"/>
</dbReference>
<feature type="domain" description="HTH luxR-type" evidence="4">
    <location>
        <begin position="904"/>
        <end position="969"/>
    </location>
</feature>
<feature type="region of interest" description="Disordered" evidence="3">
    <location>
        <begin position="955"/>
        <end position="974"/>
    </location>
</feature>
<dbReference type="PRINTS" id="PR00038">
    <property type="entry name" value="HTHLUXR"/>
</dbReference>
<name>A0A7G9R9J9_9ACTN</name>
<dbReference type="CDD" id="cd06170">
    <property type="entry name" value="LuxR_C_like"/>
    <property type="match status" value="1"/>
</dbReference>
<dbReference type="GO" id="GO:0005737">
    <property type="term" value="C:cytoplasm"/>
    <property type="evidence" value="ECO:0007669"/>
    <property type="project" value="TreeGrafter"/>
</dbReference>
<dbReference type="AlphaFoldDB" id="A0A7G9R9J9"/>
<accession>A0A7G9R9J9</accession>
<dbReference type="SMART" id="SM00421">
    <property type="entry name" value="HTH_LUXR"/>
    <property type="match status" value="1"/>
</dbReference>
<evidence type="ECO:0000313" key="5">
    <source>
        <dbReference type="EMBL" id="QNN52274.1"/>
    </source>
</evidence>
<keyword evidence="2" id="KW-0067">ATP-binding</keyword>
<dbReference type="PANTHER" id="PTHR16305:SF35">
    <property type="entry name" value="TRANSCRIPTIONAL ACTIVATOR DOMAIN"/>
    <property type="match status" value="1"/>
</dbReference>
<dbReference type="Proteomes" id="UP000515947">
    <property type="component" value="Chromosome"/>
</dbReference>
<keyword evidence="1" id="KW-0547">Nucleotide-binding</keyword>
<dbReference type="InterPro" id="IPR016032">
    <property type="entry name" value="Sig_transdc_resp-reg_C-effctor"/>
</dbReference>
<feature type="compositionally biased region" description="Basic and acidic residues" evidence="3">
    <location>
        <begin position="700"/>
        <end position="716"/>
    </location>
</feature>
<sequence length="974" mass="102816">MAEAVGGRGGPICGRKAEQELLRRAIRSSVKGAPAAVLVRGEAGIGKTRLVSSVVDRAGVGGFAVLWARCLRLGSGTAPYLPLVTAFQGWLDRCGPVEARGLLDAVPDLDALLPAARRSQQLPPGRVLQVVDRALGHLTTVRPVVLVVDDLQWADAGSLDVLAYVVSDLDRRALTVLATCRDVGLSDGHPLHGWLADLVRMPGVVDLPLARLDEDETAEQVAALLGDVPRRSLVAQVWASTGGNPSLTELLVRDLPPSAVRLPPELPAALRTTLMAGWHTLSPEARRLTQVLAVAGRPVAPEVLGGVAGRPVPPAVPEPFVEALHEATAAGVVEVERSGGIWFRHPLLAEVLDSTLLPEEVAGLHRVFVDVLRGGGGSDAGTYGDLARHYAGAGLHDDAFRHYLLAGDRAVEVRAYPEAWALRRRAWGLWPRTSPGCRVRAGPPAALLAESARIAWLGGDPASAVEALEAAWPLVVPERDPVTASRVLRLRWQIAGTGGGPRAGLLAQLREAMRISAAVPDSEEHVLALADLSDAELWSGDRAAATERAGEALAAARRCGHRSARSYALAAVVHTRADHLEAEQWASEAVRLAGGARGPEYVGRARLALAQVLDRQGRYVEAADVLVRGLAGGAGSDSVTALLATVAATELLVVGRLEEAAAILRELLASRPDGVVGPAARETAAVVSLRTCRPGSAGPDVDRRPEPGRDLDEHPGLHGPALHAELLLAAGSVEEALDALERTVPRLAAADAAHGDELMVWAARAAAALPPEERRRGIERVLATRERASGRGSGEPTPCRTAAAALFEAELGRCLGSPDAVERWARAVPLLDRAGLRYDAADARRSLAEALLAQRRRREAVVPLRDAHAAAREMGAGRLEGEVEAVAHAARLPLDAAEEPEAVRPARGSDLTPREHEVLGHLMSGRTYSEIAEALFISEKTVSVHVSNLLRKTGTTSRVEAAAWGRSNGREPGG</sequence>
<dbReference type="Pfam" id="PF00196">
    <property type="entry name" value="GerE"/>
    <property type="match status" value="1"/>
</dbReference>
<evidence type="ECO:0000259" key="4">
    <source>
        <dbReference type="PROSITE" id="PS50043"/>
    </source>
</evidence>
<dbReference type="RefSeq" id="WP_187578116.1">
    <property type="nucleotide sequence ID" value="NZ_CP060713.1"/>
</dbReference>
<dbReference type="InterPro" id="IPR036388">
    <property type="entry name" value="WH-like_DNA-bd_sf"/>
</dbReference>
<dbReference type="GO" id="GO:0004016">
    <property type="term" value="F:adenylate cyclase activity"/>
    <property type="evidence" value="ECO:0007669"/>
    <property type="project" value="TreeGrafter"/>
</dbReference>
<gene>
    <name evidence="5" type="ORF">H9L09_17580</name>
</gene>
<dbReference type="InterPro" id="IPR000792">
    <property type="entry name" value="Tscrpt_reg_LuxR_C"/>
</dbReference>
<evidence type="ECO:0000256" key="3">
    <source>
        <dbReference type="SAM" id="MobiDB-lite"/>
    </source>
</evidence>
<dbReference type="KEGG" id="nmes:H9L09_17580"/>
<protein>
    <submittedName>
        <fullName evidence="5">AAA family ATPase</fullName>
    </submittedName>
</protein>
<dbReference type="EMBL" id="CP060713">
    <property type="protein sequence ID" value="QNN52274.1"/>
    <property type="molecule type" value="Genomic_DNA"/>
</dbReference>
<dbReference type="InterPro" id="IPR011990">
    <property type="entry name" value="TPR-like_helical_dom_sf"/>
</dbReference>
<dbReference type="GO" id="GO:0005524">
    <property type="term" value="F:ATP binding"/>
    <property type="evidence" value="ECO:0007669"/>
    <property type="project" value="UniProtKB-KW"/>
</dbReference>
<proteinExistence type="predicted"/>
<dbReference type="PROSITE" id="PS00622">
    <property type="entry name" value="HTH_LUXR_1"/>
    <property type="match status" value="1"/>
</dbReference>
<dbReference type="Gene3D" id="1.25.40.10">
    <property type="entry name" value="Tetratricopeptide repeat domain"/>
    <property type="match status" value="1"/>
</dbReference>